<evidence type="ECO:0000313" key="6">
    <source>
        <dbReference type="Proteomes" id="UP001209878"/>
    </source>
</evidence>
<feature type="chain" id="PRO_5042039721" description="VWFD domain-containing protein" evidence="3">
    <location>
        <begin position="22"/>
        <end position="259"/>
    </location>
</feature>
<evidence type="ECO:0000256" key="1">
    <source>
        <dbReference type="ARBA" id="ARBA00023157"/>
    </source>
</evidence>
<accession>A0AAD9P2Z2</accession>
<keyword evidence="3" id="KW-0732">Signal</keyword>
<dbReference type="Pfam" id="PF00094">
    <property type="entry name" value="VWD"/>
    <property type="match status" value="1"/>
</dbReference>
<evidence type="ECO:0000256" key="2">
    <source>
        <dbReference type="ARBA" id="ARBA00023180"/>
    </source>
</evidence>
<gene>
    <name evidence="5" type="ORF">NP493_176g03015</name>
</gene>
<dbReference type="AlphaFoldDB" id="A0AAD9P2Z2"/>
<dbReference type="PANTHER" id="PTHR11339">
    <property type="entry name" value="EXTRACELLULAR MATRIX GLYCOPROTEIN RELATED"/>
    <property type="match status" value="1"/>
</dbReference>
<evidence type="ECO:0000256" key="3">
    <source>
        <dbReference type="SAM" id="SignalP"/>
    </source>
</evidence>
<feature type="domain" description="VWFD" evidence="4">
    <location>
        <begin position="46"/>
        <end position="240"/>
    </location>
</feature>
<evidence type="ECO:0000313" key="5">
    <source>
        <dbReference type="EMBL" id="KAK2187193.1"/>
    </source>
</evidence>
<reference evidence="5" key="1">
    <citation type="journal article" date="2023" name="Mol. Biol. Evol.">
        <title>Third-Generation Sequencing Reveals the Adaptive Role of the Epigenome in Three Deep-Sea Polychaetes.</title>
        <authorList>
            <person name="Perez M."/>
            <person name="Aroh O."/>
            <person name="Sun Y."/>
            <person name="Lan Y."/>
            <person name="Juniper S.K."/>
            <person name="Young C.R."/>
            <person name="Angers B."/>
            <person name="Qian P.Y."/>
        </authorList>
    </citation>
    <scope>NUCLEOTIDE SEQUENCE</scope>
    <source>
        <strain evidence="5">R07B-5</strain>
    </source>
</reference>
<dbReference type="InterPro" id="IPR001846">
    <property type="entry name" value="VWF_type-D"/>
</dbReference>
<organism evidence="5 6">
    <name type="scientific">Ridgeia piscesae</name>
    <name type="common">Tubeworm</name>
    <dbReference type="NCBI Taxonomy" id="27915"/>
    <lineage>
        <taxon>Eukaryota</taxon>
        <taxon>Metazoa</taxon>
        <taxon>Spiralia</taxon>
        <taxon>Lophotrochozoa</taxon>
        <taxon>Annelida</taxon>
        <taxon>Polychaeta</taxon>
        <taxon>Sedentaria</taxon>
        <taxon>Canalipalpata</taxon>
        <taxon>Sabellida</taxon>
        <taxon>Siboglinidae</taxon>
        <taxon>Ridgeia</taxon>
    </lineage>
</organism>
<keyword evidence="1" id="KW-1015">Disulfide bond</keyword>
<keyword evidence="2" id="KW-0325">Glycoprotein</keyword>
<dbReference type="PROSITE" id="PS51233">
    <property type="entry name" value="VWFD"/>
    <property type="match status" value="1"/>
</dbReference>
<feature type="signal peptide" evidence="3">
    <location>
        <begin position="1"/>
        <end position="21"/>
    </location>
</feature>
<dbReference type="InterPro" id="IPR050780">
    <property type="entry name" value="Mucin_vWF_Thrombospondin_sf"/>
</dbReference>
<protein>
    <recommendedName>
        <fullName evidence="4">VWFD domain-containing protein</fullName>
    </recommendedName>
</protein>
<name>A0AAD9P2Z2_RIDPI</name>
<dbReference type="EMBL" id="JAODUO010000175">
    <property type="protein sequence ID" value="KAK2187193.1"/>
    <property type="molecule type" value="Genomic_DNA"/>
</dbReference>
<comment type="caution">
    <text evidence="5">The sequence shown here is derived from an EMBL/GenBank/DDBJ whole genome shotgun (WGS) entry which is preliminary data.</text>
</comment>
<sequence length="259" mass="28729">MTSYHAAVVAAMMLLLGEGQCFDPCDIDLDCRPTQECIDWVCVDKQRCDGWCDPHYVTVDGADIHYQGVGLFVMAQYANNGQPDCEGLPDFQVLVEQEHREGDTRVSYIRSLTLILPGLVELNIGLSRQLSVISGAIPAGMNIRTLSVLPSPPRWRGAIVLRIETSFGLVVQFDGHLWASAMIPAAYRNCMEGLCGNADGIDRNDLQTRQGDDVSSLPPDEMSWLIGDSWRVKSGKPRVQRLVKYYVSDLGPCKKSFFN</sequence>
<evidence type="ECO:0000259" key="4">
    <source>
        <dbReference type="PROSITE" id="PS51233"/>
    </source>
</evidence>
<keyword evidence="6" id="KW-1185">Reference proteome</keyword>
<dbReference type="Proteomes" id="UP001209878">
    <property type="component" value="Unassembled WGS sequence"/>
</dbReference>
<dbReference type="SMART" id="SM00216">
    <property type="entry name" value="VWD"/>
    <property type="match status" value="1"/>
</dbReference>
<proteinExistence type="predicted"/>